<evidence type="ECO:0000313" key="1">
    <source>
        <dbReference type="EMBL" id="GLS72169.1"/>
    </source>
</evidence>
<dbReference type="EMBL" id="BSPL01000020">
    <property type="protein sequence ID" value="GLS72169.1"/>
    <property type="molecule type" value="Genomic_DNA"/>
</dbReference>
<accession>A0AA37TJJ3</accession>
<comment type="caution">
    <text evidence="1">The sequence shown here is derived from an EMBL/GenBank/DDBJ whole genome shotgun (WGS) entry which is preliminary data.</text>
</comment>
<dbReference type="RefSeq" id="WP_192709595.1">
    <property type="nucleotide sequence ID" value="NZ_BPQZ01000026.1"/>
</dbReference>
<dbReference type="AlphaFoldDB" id="A0AA37TJJ3"/>
<protein>
    <submittedName>
        <fullName evidence="1">Uncharacterized protein</fullName>
    </submittedName>
</protein>
<sequence length="93" mass="10141">MSQIIVPQQPQDPVAGLVGAQIDALLAELHRKRAELTEQRTGLDRRGPTGDARIDRLNVELGVQISDGLATINQLIEQVETFAIDMTRDLPAA</sequence>
<name>A0AA37TJJ3_9HYPH</name>
<evidence type="ECO:0000313" key="2">
    <source>
        <dbReference type="Proteomes" id="UP001157440"/>
    </source>
</evidence>
<organism evidence="1 2">
    <name type="scientific">Methylobacterium tardum</name>
    <dbReference type="NCBI Taxonomy" id="374432"/>
    <lineage>
        <taxon>Bacteria</taxon>
        <taxon>Pseudomonadati</taxon>
        <taxon>Pseudomonadota</taxon>
        <taxon>Alphaproteobacteria</taxon>
        <taxon>Hyphomicrobiales</taxon>
        <taxon>Methylobacteriaceae</taxon>
        <taxon>Methylobacterium</taxon>
    </lineage>
</organism>
<keyword evidence="2" id="KW-1185">Reference proteome</keyword>
<dbReference type="Proteomes" id="UP001157440">
    <property type="component" value="Unassembled WGS sequence"/>
</dbReference>
<proteinExistence type="predicted"/>
<gene>
    <name evidence="1" type="ORF">GCM10007890_41820</name>
</gene>
<reference evidence="2" key="1">
    <citation type="journal article" date="2019" name="Int. J. Syst. Evol. Microbiol.">
        <title>The Global Catalogue of Microorganisms (GCM) 10K type strain sequencing project: providing services to taxonomists for standard genome sequencing and annotation.</title>
        <authorList>
            <consortium name="The Broad Institute Genomics Platform"/>
            <consortium name="The Broad Institute Genome Sequencing Center for Infectious Disease"/>
            <person name="Wu L."/>
            <person name="Ma J."/>
        </authorList>
    </citation>
    <scope>NUCLEOTIDE SEQUENCE [LARGE SCALE GENOMIC DNA]</scope>
    <source>
        <strain evidence="2">NBRC 103632</strain>
    </source>
</reference>